<keyword evidence="1" id="KW-0812">Transmembrane</keyword>
<protein>
    <submittedName>
        <fullName evidence="2">Uncharacterized protein, isoform A</fullName>
    </submittedName>
</protein>
<accession>A0A0Q9WWD8</accession>
<reference evidence="2 3" key="1">
    <citation type="journal article" date="2007" name="Nature">
        <title>Evolution of genes and genomes on the Drosophila phylogeny.</title>
        <authorList>
            <consortium name="Drosophila 12 Genomes Consortium"/>
            <person name="Clark A.G."/>
            <person name="Eisen M.B."/>
            <person name="Smith D.R."/>
            <person name="Bergman C.M."/>
            <person name="Oliver B."/>
            <person name="Markow T.A."/>
            <person name="Kaufman T.C."/>
            <person name="Kellis M."/>
            <person name="Gelbart W."/>
            <person name="Iyer V.N."/>
            <person name="Pollard D.A."/>
            <person name="Sackton T.B."/>
            <person name="Larracuente A.M."/>
            <person name="Singh N.D."/>
            <person name="Abad J.P."/>
            <person name="Abt D.N."/>
            <person name="Adryan B."/>
            <person name="Aguade M."/>
            <person name="Akashi H."/>
            <person name="Anderson W.W."/>
            <person name="Aquadro C.F."/>
            <person name="Ardell D.H."/>
            <person name="Arguello R."/>
            <person name="Artieri C.G."/>
            <person name="Barbash D.A."/>
            <person name="Barker D."/>
            <person name="Barsanti P."/>
            <person name="Batterham P."/>
            <person name="Batzoglou S."/>
            <person name="Begun D."/>
            <person name="Bhutkar A."/>
            <person name="Blanco E."/>
            <person name="Bosak S.A."/>
            <person name="Bradley R.K."/>
            <person name="Brand A.D."/>
            <person name="Brent M.R."/>
            <person name="Brooks A.N."/>
            <person name="Brown R.H."/>
            <person name="Butlin R.K."/>
            <person name="Caggese C."/>
            <person name="Calvi B.R."/>
            <person name="Bernardo de Carvalho A."/>
            <person name="Caspi A."/>
            <person name="Castrezana S."/>
            <person name="Celniker S.E."/>
            <person name="Chang J.L."/>
            <person name="Chapple C."/>
            <person name="Chatterji S."/>
            <person name="Chinwalla A."/>
            <person name="Civetta A."/>
            <person name="Clifton S.W."/>
            <person name="Comeron J.M."/>
            <person name="Costello J.C."/>
            <person name="Coyne J.A."/>
            <person name="Daub J."/>
            <person name="David R.G."/>
            <person name="Delcher A.L."/>
            <person name="Delehaunty K."/>
            <person name="Do C.B."/>
            <person name="Ebling H."/>
            <person name="Edwards K."/>
            <person name="Eickbush T."/>
            <person name="Evans J.D."/>
            <person name="Filipski A."/>
            <person name="Findeiss S."/>
            <person name="Freyhult E."/>
            <person name="Fulton L."/>
            <person name="Fulton R."/>
            <person name="Garcia A.C."/>
            <person name="Gardiner A."/>
            <person name="Garfield D.A."/>
            <person name="Garvin B.E."/>
            <person name="Gibson G."/>
            <person name="Gilbert D."/>
            <person name="Gnerre S."/>
            <person name="Godfrey J."/>
            <person name="Good R."/>
            <person name="Gotea V."/>
            <person name="Gravely B."/>
            <person name="Greenberg A.J."/>
            <person name="Griffiths-Jones S."/>
            <person name="Gross S."/>
            <person name="Guigo R."/>
            <person name="Gustafson E.A."/>
            <person name="Haerty W."/>
            <person name="Hahn M.W."/>
            <person name="Halligan D.L."/>
            <person name="Halpern A.L."/>
            <person name="Halter G.M."/>
            <person name="Han M.V."/>
            <person name="Heger A."/>
            <person name="Hillier L."/>
            <person name="Hinrichs A.S."/>
            <person name="Holmes I."/>
            <person name="Hoskins R.A."/>
            <person name="Hubisz M.J."/>
            <person name="Hultmark D."/>
            <person name="Huntley M.A."/>
            <person name="Jaffe D.B."/>
            <person name="Jagadeeshan S."/>
            <person name="Jeck W.R."/>
            <person name="Johnson J."/>
            <person name="Jones C.D."/>
            <person name="Jordan W.C."/>
            <person name="Karpen G.H."/>
            <person name="Kataoka E."/>
            <person name="Keightley P.D."/>
            <person name="Kheradpour P."/>
            <person name="Kirkness E.F."/>
            <person name="Koerich L.B."/>
            <person name="Kristiansen K."/>
            <person name="Kudrna D."/>
            <person name="Kulathinal R.J."/>
            <person name="Kumar S."/>
            <person name="Kwok R."/>
            <person name="Lander E."/>
            <person name="Langley C.H."/>
            <person name="Lapoint R."/>
            <person name="Lazzaro B.P."/>
            <person name="Lee S.J."/>
            <person name="Levesque L."/>
            <person name="Li R."/>
            <person name="Lin C.F."/>
            <person name="Lin M.F."/>
            <person name="Lindblad-Toh K."/>
            <person name="Llopart A."/>
            <person name="Long M."/>
            <person name="Low L."/>
            <person name="Lozovsky E."/>
            <person name="Lu J."/>
            <person name="Luo M."/>
            <person name="Machado C.A."/>
            <person name="Makalowski W."/>
            <person name="Marzo M."/>
            <person name="Matsuda M."/>
            <person name="Matzkin L."/>
            <person name="McAllister B."/>
            <person name="McBride C.S."/>
            <person name="McKernan B."/>
            <person name="McKernan K."/>
            <person name="Mendez-Lago M."/>
            <person name="Minx P."/>
            <person name="Mollenhauer M.U."/>
            <person name="Montooth K."/>
            <person name="Mount S.M."/>
            <person name="Mu X."/>
            <person name="Myers E."/>
            <person name="Negre B."/>
            <person name="Newfeld S."/>
            <person name="Nielsen R."/>
            <person name="Noor M.A."/>
            <person name="O'Grady P."/>
            <person name="Pachter L."/>
            <person name="Papaceit M."/>
            <person name="Parisi M.J."/>
            <person name="Parisi M."/>
            <person name="Parts L."/>
            <person name="Pedersen J.S."/>
            <person name="Pesole G."/>
            <person name="Phillippy A.M."/>
            <person name="Ponting C.P."/>
            <person name="Pop M."/>
            <person name="Porcelli D."/>
            <person name="Powell J.R."/>
            <person name="Prohaska S."/>
            <person name="Pruitt K."/>
            <person name="Puig M."/>
            <person name="Quesneville H."/>
            <person name="Ram K.R."/>
            <person name="Rand D."/>
            <person name="Rasmussen M.D."/>
            <person name="Reed L.K."/>
            <person name="Reenan R."/>
            <person name="Reily A."/>
            <person name="Remington K.A."/>
            <person name="Rieger T.T."/>
            <person name="Ritchie M.G."/>
            <person name="Robin C."/>
            <person name="Rogers Y.H."/>
            <person name="Rohde C."/>
            <person name="Rozas J."/>
            <person name="Rubenfield M.J."/>
            <person name="Ruiz A."/>
            <person name="Russo S."/>
            <person name="Salzberg S.L."/>
            <person name="Sanchez-Gracia A."/>
            <person name="Saranga D.J."/>
            <person name="Sato H."/>
            <person name="Schaeffer S.W."/>
            <person name="Schatz M.C."/>
            <person name="Schlenke T."/>
            <person name="Schwartz R."/>
            <person name="Segarra C."/>
            <person name="Singh R.S."/>
            <person name="Sirot L."/>
            <person name="Sirota M."/>
            <person name="Sisneros N.B."/>
            <person name="Smith C.D."/>
            <person name="Smith T.F."/>
            <person name="Spieth J."/>
            <person name="Stage D.E."/>
            <person name="Stark A."/>
            <person name="Stephan W."/>
            <person name="Strausberg R.L."/>
            <person name="Strempel S."/>
            <person name="Sturgill D."/>
            <person name="Sutton G."/>
            <person name="Sutton G.G."/>
            <person name="Tao W."/>
            <person name="Teichmann S."/>
            <person name="Tobari Y.N."/>
            <person name="Tomimura Y."/>
            <person name="Tsolas J.M."/>
            <person name="Valente V.L."/>
            <person name="Venter E."/>
            <person name="Venter J.C."/>
            <person name="Vicario S."/>
            <person name="Vieira F.G."/>
            <person name="Vilella A.J."/>
            <person name="Villasante A."/>
            <person name="Walenz B."/>
            <person name="Wang J."/>
            <person name="Wasserman M."/>
            <person name="Watts T."/>
            <person name="Wilson D."/>
            <person name="Wilson R.K."/>
            <person name="Wing R.A."/>
            <person name="Wolfner M.F."/>
            <person name="Wong A."/>
            <person name="Wong G.K."/>
            <person name="Wu C.I."/>
            <person name="Wu G."/>
            <person name="Yamamoto D."/>
            <person name="Yang H.P."/>
            <person name="Yang S.P."/>
            <person name="Yorke J.A."/>
            <person name="Yoshida K."/>
            <person name="Zdobnov E."/>
            <person name="Zhang P."/>
            <person name="Zhang Y."/>
            <person name="Zimin A.V."/>
            <person name="Baldwin J."/>
            <person name="Abdouelleil A."/>
            <person name="Abdulkadir J."/>
            <person name="Abebe A."/>
            <person name="Abera B."/>
            <person name="Abreu J."/>
            <person name="Acer S.C."/>
            <person name="Aftuck L."/>
            <person name="Alexander A."/>
            <person name="An P."/>
            <person name="Anderson E."/>
            <person name="Anderson S."/>
            <person name="Arachi H."/>
            <person name="Azer M."/>
            <person name="Bachantsang P."/>
            <person name="Barry A."/>
            <person name="Bayul T."/>
            <person name="Berlin A."/>
            <person name="Bessette D."/>
            <person name="Bloom T."/>
            <person name="Blye J."/>
            <person name="Boguslavskiy L."/>
            <person name="Bonnet C."/>
            <person name="Boukhgalter B."/>
            <person name="Bourzgui I."/>
            <person name="Brown A."/>
            <person name="Cahill P."/>
            <person name="Channer S."/>
            <person name="Cheshatsang Y."/>
            <person name="Chuda L."/>
            <person name="Citroen M."/>
            <person name="Collymore A."/>
            <person name="Cooke P."/>
            <person name="Costello M."/>
            <person name="D'Aco K."/>
            <person name="Daza R."/>
            <person name="De Haan G."/>
            <person name="DeGray S."/>
            <person name="DeMaso C."/>
            <person name="Dhargay N."/>
            <person name="Dooley K."/>
            <person name="Dooley E."/>
            <person name="Doricent M."/>
            <person name="Dorje P."/>
            <person name="Dorjee K."/>
            <person name="Dupes A."/>
            <person name="Elong R."/>
            <person name="Falk J."/>
            <person name="Farina A."/>
            <person name="Faro S."/>
            <person name="Ferguson D."/>
            <person name="Fisher S."/>
            <person name="Foley C.D."/>
            <person name="Franke A."/>
            <person name="Friedrich D."/>
            <person name="Gadbois L."/>
            <person name="Gearin G."/>
            <person name="Gearin C.R."/>
            <person name="Giannoukos G."/>
            <person name="Goode T."/>
            <person name="Graham J."/>
            <person name="Grandbois E."/>
            <person name="Grewal S."/>
            <person name="Gyaltsen K."/>
            <person name="Hafez N."/>
            <person name="Hagos B."/>
            <person name="Hall J."/>
            <person name="Henson C."/>
            <person name="Hollinger A."/>
            <person name="Honan T."/>
            <person name="Huard M.D."/>
            <person name="Hughes L."/>
            <person name="Hurhula B."/>
            <person name="Husby M.E."/>
            <person name="Kamat A."/>
            <person name="Kanga B."/>
            <person name="Kashin S."/>
            <person name="Khazanovich D."/>
            <person name="Kisner P."/>
            <person name="Lance K."/>
            <person name="Lara M."/>
            <person name="Lee W."/>
            <person name="Lennon N."/>
            <person name="Letendre F."/>
            <person name="LeVine R."/>
            <person name="Lipovsky A."/>
            <person name="Liu X."/>
            <person name="Liu J."/>
            <person name="Liu S."/>
            <person name="Lokyitsang T."/>
            <person name="Lokyitsang Y."/>
            <person name="Lubonja R."/>
            <person name="Lui A."/>
            <person name="MacDonald P."/>
            <person name="Magnisalis V."/>
            <person name="Maru K."/>
            <person name="Matthews C."/>
            <person name="McCusker W."/>
            <person name="McDonough S."/>
            <person name="Mehta T."/>
            <person name="Meldrim J."/>
            <person name="Meneus L."/>
            <person name="Mihai O."/>
            <person name="Mihalev A."/>
            <person name="Mihova T."/>
            <person name="Mittelman R."/>
            <person name="Mlenga V."/>
            <person name="Montmayeur A."/>
            <person name="Mulrain L."/>
            <person name="Navidi A."/>
            <person name="Naylor J."/>
            <person name="Negash T."/>
            <person name="Nguyen T."/>
            <person name="Nguyen N."/>
            <person name="Nicol R."/>
            <person name="Norbu C."/>
            <person name="Norbu N."/>
            <person name="Novod N."/>
            <person name="O'Neill B."/>
            <person name="Osman S."/>
            <person name="Markiewicz E."/>
            <person name="Oyono O.L."/>
            <person name="Patti C."/>
            <person name="Phunkhang P."/>
            <person name="Pierre F."/>
            <person name="Priest M."/>
            <person name="Raghuraman S."/>
            <person name="Rege F."/>
            <person name="Reyes R."/>
            <person name="Rise C."/>
            <person name="Rogov P."/>
            <person name="Ross K."/>
            <person name="Ryan E."/>
            <person name="Settipalli S."/>
            <person name="Shea T."/>
            <person name="Sherpa N."/>
            <person name="Shi L."/>
            <person name="Shih D."/>
            <person name="Sparrow T."/>
            <person name="Spaulding J."/>
            <person name="Stalker J."/>
            <person name="Stange-Thomann N."/>
            <person name="Stavropoulos S."/>
            <person name="Stone C."/>
            <person name="Strader C."/>
            <person name="Tesfaye S."/>
            <person name="Thomson T."/>
            <person name="Thoulutsang Y."/>
            <person name="Thoulutsang D."/>
            <person name="Topham K."/>
            <person name="Topping I."/>
            <person name="Tsamla T."/>
            <person name="Vassiliev H."/>
            <person name="Vo A."/>
            <person name="Wangchuk T."/>
            <person name="Wangdi T."/>
            <person name="Weiand M."/>
            <person name="Wilkinson J."/>
            <person name="Wilson A."/>
            <person name="Yadav S."/>
            <person name="Young G."/>
            <person name="Yu Q."/>
            <person name="Zembek L."/>
            <person name="Zhong D."/>
            <person name="Zimmer A."/>
            <person name="Zwirko Z."/>
            <person name="Jaffe D.B."/>
            <person name="Alvarez P."/>
            <person name="Brockman W."/>
            <person name="Butler J."/>
            <person name="Chin C."/>
            <person name="Gnerre S."/>
            <person name="Grabherr M."/>
            <person name="Kleber M."/>
            <person name="Mauceli E."/>
            <person name="MacCallum I."/>
        </authorList>
    </citation>
    <scope>NUCLEOTIDE SEQUENCE [LARGE SCALE GENOMIC DNA]</scope>
    <source>
        <strain evidence="3">Tucson 14030-0811.24</strain>
    </source>
</reference>
<keyword evidence="1" id="KW-1133">Transmembrane helix</keyword>
<name>A0A0Q9WWD8_DROWI</name>
<dbReference type="EMBL" id="CH964291">
    <property type="protein sequence ID" value="KRG00363.1"/>
    <property type="molecule type" value="Genomic_DNA"/>
</dbReference>
<dbReference type="AlphaFoldDB" id="A0A0Q9WWD8"/>
<evidence type="ECO:0000313" key="2">
    <source>
        <dbReference type="EMBL" id="KRG00363.1"/>
    </source>
</evidence>
<sequence length="184" mass="20886">MNNFSIFYRTRTQQSEQLCSESVIEGAEIVLRKSMFGLVSHDEEESGNKEIYLIVFGCACIYVLLDICLKWMAKRQKKSGQIKHTSIIHFDEYQDIEFSDCRRTISTQTFISIKGKQLFICEPLPMNNEDNEFDDNISDATSKTNPGNLAENIDTTKAAVTSIKNPLPSRIPVCVRPPKPRASL</sequence>
<dbReference type="KEGG" id="dwi:26529358"/>
<gene>
    <name evidence="2" type="primary">Dwil\GK27356</name>
    <name evidence="2" type="ORF">Dwil_GK27356</name>
</gene>
<feature type="transmembrane region" description="Helical" evidence="1">
    <location>
        <begin position="51"/>
        <end position="73"/>
    </location>
</feature>
<evidence type="ECO:0000313" key="3">
    <source>
        <dbReference type="Proteomes" id="UP000007798"/>
    </source>
</evidence>
<evidence type="ECO:0000256" key="1">
    <source>
        <dbReference type="SAM" id="Phobius"/>
    </source>
</evidence>
<organism evidence="2 3">
    <name type="scientific">Drosophila willistoni</name>
    <name type="common">Fruit fly</name>
    <dbReference type="NCBI Taxonomy" id="7260"/>
    <lineage>
        <taxon>Eukaryota</taxon>
        <taxon>Metazoa</taxon>
        <taxon>Ecdysozoa</taxon>
        <taxon>Arthropoda</taxon>
        <taxon>Hexapoda</taxon>
        <taxon>Insecta</taxon>
        <taxon>Pterygota</taxon>
        <taxon>Neoptera</taxon>
        <taxon>Endopterygota</taxon>
        <taxon>Diptera</taxon>
        <taxon>Brachycera</taxon>
        <taxon>Muscomorpha</taxon>
        <taxon>Ephydroidea</taxon>
        <taxon>Drosophilidae</taxon>
        <taxon>Drosophila</taxon>
        <taxon>Sophophora</taxon>
    </lineage>
</organism>
<dbReference type="Proteomes" id="UP000007798">
    <property type="component" value="Unassembled WGS sequence"/>
</dbReference>
<keyword evidence="1" id="KW-0472">Membrane</keyword>
<dbReference type="InParanoid" id="A0A0Q9WWD8"/>
<proteinExistence type="predicted"/>
<keyword evidence="3" id="KW-1185">Reference proteome</keyword>